<proteinExistence type="predicted"/>
<organism evidence="1 2">
    <name type="scientific">Ancylostoma ceylanicum</name>
    <dbReference type="NCBI Taxonomy" id="53326"/>
    <lineage>
        <taxon>Eukaryota</taxon>
        <taxon>Metazoa</taxon>
        <taxon>Ecdysozoa</taxon>
        <taxon>Nematoda</taxon>
        <taxon>Chromadorea</taxon>
        <taxon>Rhabditida</taxon>
        <taxon>Rhabditina</taxon>
        <taxon>Rhabditomorpha</taxon>
        <taxon>Strongyloidea</taxon>
        <taxon>Ancylostomatidae</taxon>
        <taxon>Ancylostomatinae</taxon>
        <taxon>Ancylostoma</taxon>
    </lineage>
</organism>
<evidence type="ECO:0000313" key="2">
    <source>
        <dbReference type="Proteomes" id="UP000024635"/>
    </source>
</evidence>
<protein>
    <submittedName>
        <fullName evidence="1">Uncharacterized protein</fullName>
    </submittedName>
</protein>
<reference evidence="2" key="1">
    <citation type="journal article" date="2015" name="Nat. Genet.">
        <title>The genome and transcriptome of the zoonotic hookworm Ancylostoma ceylanicum identify infection-specific gene families.</title>
        <authorList>
            <person name="Schwarz E.M."/>
            <person name="Hu Y."/>
            <person name="Antoshechkin I."/>
            <person name="Miller M.M."/>
            <person name="Sternberg P.W."/>
            <person name="Aroian R.V."/>
        </authorList>
    </citation>
    <scope>NUCLEOTIDE SEQUENCE</scope>
    <source>
        <strain evidence="2">HY135</strain>
    </source>
</reference>
<dbReference type="AlphaFoldDB" id="A0A016VHJ8"/>
<accession>A0A016VHJ8</accession>
<comment type="caution">
    <text evidence="1">The sequence shown here is derived from an EMBL/GenBank/DDBJ whole genome shotgun (WGS) entry which is preliminary data.</text>
</comment>
<gene>
    <name evidence="1" type="primary">Acey_s0010.g1046</name>
    <name evidence="1" type="ORF">Y032_0010g1046</name>
</gene>
<sequence>MPPYHTVGPNSKCFPTIRRRHTLITLLDPSQGVFSLLDAGASLSHCWARLQVFSCFWTPANAYHTVGPVSRRFPATKRGPKHLKIKVKIDNGWFSCTRINMNCQLRNSRIGENPHMRGPPLTRFR</sequence>
<dbReference type="EMBL" id="JARK01001346">
    <property type="protein sequence ID" value="EYC26253.1"/>
    <property type="molecule type" value="Genomic_DNA"/>
</dbReference>
<name>A0A016VHJ8_9BILA</name>
<dbReference type="Proteomes" id="UP000024635">
    <property type="component" value="Unassembled WGS sequence"/>
</dbReference>
<evidence type="ECO:0000313" key="1">
    <source>
        <dbReference type="EMBL" id="EYC26253.1"/>
    </source>
</evidence>
<keyword evidence="2" id="KW-1185">Reference proteome</keyword>